<dbReference type="InterPro" id="IPR004509">
    <property type="entry name" value="Competence_ComEA_HhH"/>
</dbReference>
<dbReference type="Gene3D" id="1.10.150.280">
    <property type="entry name" value="AF1531-like domain"/>
    <property type="match status" value="1"/>
</dbReference>
<name>A0A4Y3IRU0_9VIBR</name>
<dbReference type="PANTHER" id="PTHR21180">
    <property type="entry name" value="ENDONUCLEASE/EXONUCLEASE/PHOSPHATASE FAMILY DOMAIN-CONTAINING PROTEIN 1"/>
    <property type="match status" value="1"/>
</dbReference>
<reference evidence="1 2" key="1">
    <citation type="submission" date="2019-06" db="EMBL/GenBank/DDBJ databases">
        <title>Whole genome shotgun sequence of Vibrio comitans NBRC 102076.</title>
        <authorList>
            <person name="Hosoyama A."/>
            <person name="Uohara A."/>
            <person name="Ohji S."/>
            <person name="Ichikawa N."/>
        </authorList>
    </citation>
    <scope>NUCLEOTIDE SEQUENCE [LARGE SCALE GENOMIC DNA]</scope>
    <source>
        <strain evidence="1 2">NBRC 102076</strain>
    </source>
</reference>
<dbReference type="GO" id="GO:0015628">
    <property type="term" value="P:protein secretion by the type II secretion system"/>
    <property type="evidence" value="ECO:0007669"/>
    <property type="project" value="TreeGrafter"/>
</dbReference>
<dbReference type="InterPro" id="IPR010994">
    <property type="entry name" value="RuvA_2-like"/>
</dbReference>
<dbReference type="PANTHER" id="PTHR21180:SF32">
    <property type="entry name" value="ENDONUCLEASE_EXONUCLEASE_PHOSPHATASE FAMILY DOMAIN-CONTAINING PROTEIN 1"/>
    <property type="match status" value="1"/>
</dbReference>
<dbReference type="InterPro" id="IPR051675">
    <property type="entry name" value="Endo/Exo/Phosphatase_dom_1"/>
</dbReference>
<accession>A0A4Y3IRU0</accession>
<proteinExistence type="predicted"/>
<dbReference type="SUPFAM" id="SSF47781">
    <property type="entry name" value="RuvA domain 2-like"/>
    <property type="match status" value="1"/>
</dbReference>
<evidence type="ECO:0000313" key="2">
    <source>
        <dbReference type="Proteomes" id="UP000318242"/>
    </source>
</evidence>
<organism evidence="1 2">
    <name type="scientific">Vibrio comitans NBRC 102076</name>
    <dbReference type="NCBI Taxonomy" id="1219078"/>
    <lineage>
        <taxon>Bacteria</taxon>
        <taxon>Pseudomonadati</taxon>
        <taxon>Pseudomonadota</taxon>
        <taxon>Gammaproteobacteria</taxon>
        <taxon>Vibrionales</taxon>
        <taxon>Vibrionaceae</taxon>
        <taxon>Vibrio</taxon>
    </lineage>
</organism>
<dbReference type="AlphaFoldDB" id="A0A4Y3IRU0"/>
<dbReference type="Pfam" id="PF12836">
    <property type="entry name" value="HHH_3"/>
    <property type="match status" value="1"/>
</dbReference>
<comment type="caution">
    <text evidence="1">The sequence shown here is derived from an EMBL/GenBank/DDBJ whole genome shotgun (WGS) entry which is preliminary data.</text>
</comment>
<gene>
    <name evidence="1" type="ORF">VCO01S_32390</name>
</gene>
<evidence type="ECO:0000313" key="1">
    <source>
        <dbReference type="EMBL" id="GEA62046.1"/>
    </source>
</evidence>
<protein>
    <submittedName>
        <fullName evidence="1">Transporter</fullName>
    </submittedName>
</protein>
<keyword evidence="2" id="KW-1185">Reference proteome</keyword>
<dbReference type="RefSeq" id="WP_141272500.1">
    <property type="nucleotide sequence ID" value="NZ_BJLH01000016.1"/>
</dbReference>
<dbReference type="NCBIfam" id="TIGR00426">
    <property type="entry name" value="competence protein ComEA helix-hairpin-helix repeat region"/>
    <property type="match status" value="1"/>
</dbReference>
<sequence>MGLSMIKRLWLITVLMLVPVMGYAADQMKGDKYEGIEIEVNINTASSDELATLLLGVGETKAKQIVAYREVHGEFKHADELQQVKGIGQATVDKNRARIRL</sequence>
<dbReference type="EMBL" id="BJLH01000016">
    <property type="protein sequence ID" value="GEA62046.1"/>
    <property type="molecule type" value="Genomic_DNA"/>
</dbReference>
<dbReference type="OrthoDB" id="7510573at2"/>
<dbReference type="GO" id="GO:0015627">
    <property type="term" value="C:type II protein secretion system complex"/>
    <property type="evidence" value="ECO:0007669"/>
    <property type="project" value="TreeGrafter"/>
</dbReference>
<dbReference type="Proteomes" id="UP000318242">
    <property type="component" value="Unassembled WGS sequence"/>
</dbReference>